<keyword evidence="3" id="KW-1185">Reference proteome</keyword>
<feature type="compositionally biased region" description="Polar residues" evidence="1">
    <location>
        <begin position="184"/>
        <end position="194"/>
    </location>
</feature>
<evidence type="ECO:0000256" key="1">
    <source>
        <dbReference type="SAM" id="MobiDB-lite"/>
    </source>
</evidence>
<evidence type="ECO:0000313" key="2">
    <source>
        <dbReference type="EMBL" id="KAL3691401.1"/>
    </source>
</evidence>
<name>A0ABD3HKN5_9MARC</name>
<feature type="region of interest" description="Disordered" evidence="1">
    <location>
        <begin position="1"/>
        <end position="120"/>
    </location>
</feature>
<sequence>MQNAFNDREAVREINGPGQDFACKEAGHEAKNCPTNGKAPAAVTREASKPKRVEISGPRPASINKPTAPKSPRGEQKVPSSDDFLDVTGKNRNGKAKGAEVKNPSDKTPAPLSRPTSELGANPFHVLAGAFEVDLEDISTDAGIGSGSAEGTEVQQPMSPEAEGEPNNEREVNPGTELEDNSIAEEQNANSAGNTHVDRSEALLREAQALQNQILNMMDSGGSSARKS</sequence>
<gene>
    <name evidence="2" type="ORF">R1sor_005052</name>
</gene>
<protein>
    <recommendedName>
        <fullName evidence="4">CCHC-type domain-containing protein</fullName>
    </recommendedName>
</protein>
<feature type="compositionally biased region" description="Basic and acidic residues" evidence="1">
    <location>
        <begin position="22"/>
        <end position="31"/>
    </location>
</feature>
<evidence type="ECO:0000313" key="3">
    <source>
        <dbReference type="Proteomes" id="UP001633002"/>
    </source>
</evidence>
<proteinExistence type="predicted"/>
<evidence type="ECO:0008006" key="4">
    <source>
        <dbReference type="Google" id="ProtNLM"/>
    </source>
</evidence>
<organism evidence="2 3">
    <name type="scientific">Riccia sorocarpa</name>
    <dbReference type="NCBI Taxonomy" id="122646"/>
    <lineage>
        <taxon>Eukaryota</taxon>
        <taxon>Viridiplantae</taxon>
        <taxon>Streptophyta</taxon>
        <taxon>Embryophyta</taxon>
        <taxon>Marchantiophyta</taxon>
        <taxon>Marchantiopsida</taxon>
        <taxon>Marchantiidae</taxon>
        <taxon>Marchantiales</taxon>
        <taxon>Ricciaceae</taxon>
        <taxon>Riccia</taxon>
    </lineage>
</organism>
<dbReference type="Proteomes" id="UP001633002">
    <property type="component" value="Unassembled WGS sequence"/>
</dbReference>
<comment type="caution">
    <text evidence="2">The sequence shown here is derived from an EMBL/GenBank/DDBJ whole genome shotgun (WGS) entry which is preliminary data.</text>
</comment>
<feature type="region of interest" description="Disordered" evidence="1">
    <location>
        <begin position="138"/>
        <end position="201"/>
    </location>
</feature>
<reference evidence="2 3" key="1">
    <citation type="submission" date="2024-09" db="EMBL/GenBank/DDBJ databases">
        <title>Chromosome-scale assembly of Riccia sorocarpa.</title>
        <authorList>
            <person name="Paukszto L."/>
        </authorList>
    </citation>
    <scope>NUCLEOTIDE SEQUENCE [LARGE SCALE GENOMIC DNA]</scope>
    <source>
        <strain evidence="2">LP-2024</strain>
        <tissue evidence="2">Aerial parts of the thallus</tissue>
    </source>
</reference>
<dbReference type="AlphaFoldDB" id="A0ABD3HKN5"/>
<accession>A0ABD3HKN5</accession>
<feature type="compositionally biased region" description="Basic and acidic residues" evidence="1">
    <location>
        <begin position="1"/>
        <end position="12"/>
    </location>
</feature>
<dbReference type="EMBL" id="JBJQOH010000003">
    <property type="protein sequence ID" value="KAL3691401.1"/>
    <property type="molecule type" value="Genomic_DNA"/>
</dbReference>